<keyword evidence="9" id="KW-0675">Receptor</keyword>
<dbReference type="GeneID" id="105525769"/>
<dbReference type="GO" id="GO:0033209">
    <property type="term" value="P:tumor necrosis factor-mediated signaling pathway"/>
    <property type="evidence" value="ECO:0007669"/>
    <property type="project" value="InterPro"/>
</dbReference>
<evidence type="ECO:0000256" key="9">
    <source>
        <dbReference type="ARBA" id="ARBA00023170"/>
    </source>
</evidence>
<dbReference type="Proteomes" id="UP000233080">
    <property type="component" value="Unassembled WGS sequence"/>
</dbReference>
<name>A0A2K5IG74_COLAP</name>
<evidence type="ECO:0000256" key="10">
    <source>
        <dbReference type="ARBA" id="ARBA00054809"/>
    </source>
</evidence>
<sequence length="183" mass="20287">MLQMARQCSQNEYFDSLLHDCKPCQLRCSSTPPLTCQRYCNASVTNSVKGMNAILWTCLGLSLIISLAVFVLTFLLRKMSSEPLKDEFKNTGSGLLGMANIDLEKSRTGDEIVLPRGLEYTVEECTCEDCIKNKPKVDSDHCFPLPAMEEGATILVTTKTNDYYNSLPAALSVTEIEKSISAR</sequence>
<dbReference type="OMA" id="CHLRCSN"/>
<dbReference type="SUPFAM" id="SSF57586">
    <property type="entry name" value="TNF receptor-like"/>
    <property type="match status" value="1"/>
</dbReference>
<evidence type="ECO:0000256" key="13">
    <source>
        <dbReference type="ARBA" id="ARBA00076632"/>
    </source>
</evidence>
<comment type="subunit">
    <text evidence="11">Associates with TRAF1, TRAF2, TRAF3, TRAF5 and TRAF6.</text>
</comment>
<dbReference type="Ensembl" id="ENSCANT00000038479.1">
    <property type="protein sequence ID" value="ENSCANP00000015546.1"/>
    <property type="gene ID" value="ENSCANG00000031223.1"/>
</dbReference>
<keyword evidence="3" id="KW-0391">Immunity</keyword>
<dbReference type="FunFam" id="4.10.1290.10:FF:000003">
    <property type="entry name" value="Tumor necrosis factor receptor superfamily member 17"/>
    <property type="match status" value="1"/>
</dbReference>
<dbReference type="PRINTS" id="PR01967">
    <property type="entry name" value="TNFACTORR17"/>
</dbReference>
<feature type="domain" description="BCMA TALL-1 binding" evidence="15">
    <location>
        <begin position="8"/>
        <end position="44"/>
    </location>
</feature>
<evidence type="ECO:0000256" key="12">
    <source>
        <dbReference type="ARBA" id="ARBA00072357"/>
    </source>
</evidence>
<dbReference type="GO" id="GO:0002250">
    <property type="term" value="P:adaptive immune response"/>
    <property type="evidence" value="ECO:0007669"/>
    <property type="project" value="UniProtKB-KW"/>
</dbReference>
<dbReference type="AlphaFoldDB" id="A0A2K5IG74"/>
<reference evidence="16" key="1">
    <citation type="submission" date="2025-08" db="UniProtKB">
        <authorList>
            <consortium name="Ensembl"/>
        </authorList>
    </citation>
    <scope>IDENTIFICATION</scope>
</reference>
<evidence type="ECO:0000256" key="1">
    <source>
        <dbReference type="ARBA" id="ARBA00004183"/>
    </source>
</evidence>
<dbReference type="Gene3D" id="4.10.1290.10">
    <property type="entry name" value="Tumor necrosis factor receptor superfamily"/>
    <property type="match status" value="1"/>
</dbReference>
<comment type="subcellular location">
    <subcellularLocation>
        <location evidence="1">Membrane</location>
        <topology evidence="1">Single-pass type III membrane protein</topology>
    </subcellularLocation>
</comment>
<keyword evidence="8" id="KW-1015">Disulfide bond</keyword>
<evidence type="ECO:0000256" key="8">
    <source>
        <dbReference type="ARBA" id="ARBA00023157"/>
    </source>
</evidence>
<dbReference type="OrthoDB" id="9894478at2759"/>
<dbReference type="InterPro" id="IPR043521">
    <property type="entry name" value="TNFR_13C/17"/>
</dbReference>
<organism evidence="16 17">
    <name type="scientific">Colobus angolensis palliatus</name>
    <name type="common">Peters' Angolan colobus</name>
    <dbReference type="NCBI Taxonomy" id="336983"/>
    <lineage>
        <taxon>Eukaryota</taxon>
        <taxon>Metazoa</taxon>
        <taxon>Chordata</taxon>
        <taxon>Craniata</taxon>
        <taxon>Vertebrata</taxon>
        <taxon>Euteleostomi</taxon>
        <taxon>Mammalia</taxon>
        <taxon>Eutheria</taxon>
        <taxon>Euarchontoglires</taxon>
        <taxon>Primates</taxon>
        <taxon>Haplorrhini</taxon>
        <taxon>Catarrhini</taxon>
        <taxon>Cercopithecidae</taxon>
        <taxon>Colobinae</taxon>
        <taxon>Colobus</taxon>
    </lineage>
</organism>
<keyword evidence="4" id="KW-0735">Signal-anchor</keyword>
<dbReference type="GO" id="GO:0038023">
    <property type="term" value="F:signaling receptor activity"/>
    <property type="evidence" value="ECO:0007669"/>
    <property type="project" value="InterPro"/>
</dbReference>
<dbReference type="GO" id="GO:0016020">
    <property type="term" value="C:membrane"/>
    <property type="evidence" value="ECO:0007669"/>
    <property type="project" value="UniProtKB-SubCell"/>
</dbReference>
<accession>A0A2K5IG74</accession>
<feature type="transmembrane region" description="Helical" evidence="14">
    <location>
        <begin position="53"/>
        <end position="76"/>
    </location>
</feature>
<dbReference type="CDD" id="cd13414">
    <property type="entry name" value="TNFRSF17"/>
    <property type="match status" value="1"/>
</dbReference>
<dbReference type="PANTHER" id="PTHR20437:SF0">
    <property type="entry name" value="TUMOR NECROSIS FACTOR RECEPTOR SUPERFAMILY MEMBER 17"/>
    <property type="match status" value="1"/>
</dbReference>
<dbReference type="CTD" id="608"/>
<comment type="function">
    <text evidence="10">Receptor for TNFSF13B/BLyS/BAFF and TNFSF13/APRIL. Promotes B-cell survival and plays a role in the regulation of humoral immunity. Activates NF-kappa-B and JNK.</text>
</comment>
<dbReference type="Pfam" id="PF09257">
    <property type="entry name" value="BCMA-Tall_bind"/>
    <property type="match status" value="1"/>
</dbReference>
<dbReference type="RefSeq" id="XP_011816914.1">
    <property type="nucleotide sequence ID" value="XM_011961524.1"/>
</dbReference>
<evidence type="ECO:0000256" key="6">
    <source>
        <dbReference type="ARBA" id="ARBA00023130"/>
    </source>
</evidence>
<evidence type="ECO:0000256" key="4">
    <source>
        <dbReference type="ARBA" id="ARBA00022968"/>
    </source>
</evidence>
<keyword evidence="5 14" id="KW-1133">Transmembrane helix</keyword>
<keyword evidence="7 14" id="KW-0472">Membrane</keyword>
<evidence type="ECO:0000259" key="15">
    <source>
        <dbReference type="Pfam" id="PF09257"/>
    </source>
</evidence>
<evidence type="ECO:0000313" key="17">
    <source>
        <dbReference type="Proteomes" id="UP000233080"/>
    </source>
</evidence>
<dbReference type="KEGG" id="cang:105525769"/>
<dbReference type="PANTHER" id="PTHR20437">
    <property type="entry name" value="TUMOR NECROSIS FACTOR RECEPTOR SUBFAMILY MEMBER 13/17"/>
    <property type="match status" value="1"/>
</dbReference>
<protein>
    <recommendedName>
        <fullName evidence="12">Tumor necrosis factor receptor superfamily member 17</fullName>
    </recommendedName>
    <alternativeName>
        <fullName evidence="13">B-cell maturation protein</fullName>
    </alternativeName>
</protein>
<dbReference type="InterPro" id="IPR015337">
    <property type="entry name" value="BCMA_Tall-1-bd"/>
</dbReference>
<reference evidence="16" key="2">
    <citation type="submission" date="2025-09" db="UniProtKB">
        <authorList>
            <consortium name="Ensembl"/>
        </authorList>
    </citation>
    <scope>IDENTIFICATION</scope>
</reference>
<evidence type="ECO:0000313" key="16">
    <source>
        <dbReference type="Ensembl" id="ENSCANP00000015546.1"/>
    </source>
</evidence>
<evidence type="ECO:0000256" key="2">
    <source>
        <dbReference type="ARBA" id="ARBA00022692"/>
    </source>
</evidence>
<evidence type="ECO:0000256" key="7">
    <source>
        <dbReference type="ARBA" id="ARBA00023136"/>
    </source>
</evidence>
<keyword evidence="2 14" id="KW-0812">Transmembrane</keyword>
<keyword evidence="17" id="KW-1185">Reference proteome</keyword>
<dbReference type="STRING" id="336983.ENSCANP00000015546"/>
<evidence type="ECO:0000256" key="3">
    <source>
        <dbReference type="ARBA" id="ARBA00022859"/>
    </source>
</evidence>
<evidence type="ECO:0000256" key="5">
    <source>
        <dbReference type="ARBA" id="ARBA00022989"/>
    </source>
</evidence>
<evidence type="ECO:0000256" key="11">
    <source>
        <dbReference type="ARBA" id="ARBA00065494"/>
    </source>
</evidence>
<evidence type="ECO:0000256" key="14">
    <source>
        <dbReference type="SAM" id="Phobius"/>
    </source>
</evidence>
<proteinExistence type="predicted"/>
<keyword evidence="6" id="KW-1064">Adaptive immunity</keyword>
<dbReference type="InterPro" id="IPR022320">
    <property type="entry name" value="TNFR_17"/>
</dbReference>